<comment type="caution">
    <text evidence="12">The sequence shown here is derived from an EMBL/GenBank/DDBJ whole genome shotgun (WGS) entry which is preliminary data.</text>
</comment>
<feature type="compositionally biased region" description="Polar residues" evidence="7">
    <location>
        <begin position="805"/>
        <end position="837"/>
    </location>
</feature>
<dbReference type="AlphaFoldDB" id="A0A0R1ZHU6"/>
<gene>
    <name evidence="12" type="ORF">FC18_GL000215</name>
</gene>
<keyword evidence="8" id="KW-1133">Transmembrane helix</keyword>
<keyword evidence="5" id="KW-0732">Signal</keyword>
<keyword evidence="13" id="KW-1185">Reference proteome</keyword>
<feature type="domain" description="Collagen binding" evidence="9">
    <location>
        <begin position="182"/>
        <end position="304"/>
    </location>
</feature>
<dbReference type="InterPro" id="IPR041171">
    <property type="entry name" value="SDR_Ig"/>
</dbReference>
<feature type="domain" description="Collagen binding" evidence="9">
    <location>
        <begin position="603"/>
        <end position="724"/>
    </location>
</feature>
<evidence type="ECO:0008006" key="14">
    <source>
        <dbReference type="Google" id="ProtNLM"/>
    </source>
</evidence>
<feature type="domain" description="SpaA-like prealbumin fold" evidence="10">
    <location>
        <begin position="953"/>
        <end position="1021"/>
    </location>
</feature>
<evidence type="ECO:0000259" key="9">
    <source>
        <dbReference type="Pfam" id="PF05737"/>
    </source>
</evidence>
<keyword evidence="8" id="KW-0472">Membrane</keyword>
<evidence type="ECO:0000256" key="4">
    <source>
        <dbReference type="ARBA" id="ARBA00022525"/>
    </source>
</evidence>
<evidence type="ECO:0000256" key="5">
    <source>
        <dbReference type="ARBA" id="ARBA00022729"/>
    </source>
</evidence>
<proteinExistence type="inferred from homology"/>
<dbReference type="Pfam" id="PF05737">
    <property type="entry name" value="Collagen_bind"/>
    <property type="match status" value="3"/>
</dbReference>
<keyword evidence="3" id="KW-0134">Cell wall</keyword>
<dbReference type="Gene3D" id="2.60.40.740">
    <property type="match status" value="4"/>
</dbReference>
<evidence type="ECO:0000256" key="1">
    <source>
        <dbReference type="ARBA" id="ARBA00004168"/>
    </source>
</evidence>
<keyword evidence="4" id="KW-0964">Secreted</keyword>
<dbReference type="PANTHER" id="PTHR36108">
    <property type="entry name" value="COLOSSIN-B-RELATED"/>
    <property type="match status" value="1"/>
</dbReference>
<dbReference type="InterPro" id="IPR008966">
    <property type="entry name" value="Adhesion_dom_sf"/>
</dbReference>
<evidence type="ECO:0000256" key="2">
    <source>
        <dbReference type="ARBA" id="ARBA00007257"/>
    </source>
</evidence>
<dbReference type="PANTHER" id="PTHR36108:SF13">
    <property type="entry name" value="COLOSSIN-B-RELATED"/>
    <property type="match status" value="1"/>
</dbReference>
<dbReference type="GO" id="GO:0007155">
    <property type="term" value="P:cell adhesion"/>
    <property type="evidence" value="ECO:0007669"/>
    <property type="project" value="InterPro"/>
</dbReference>
<dbReference type="InterPro" id="IPR008456">
    <property type="entry name" value="Collagen-bd_dom"/>
</dbReference>
<dbReference type="EMBL" id="AYYO01000055">
    <property type="protein sequence ID" value="KRM54413.1"/>
    <property type="molecule type" value="Genomic_DNA"/>
</dbReference>
<dbReference type="SUPFAM" id="SSF49401">
    <property type="entry name" value="Bacterial adhesins"/>
    <property type="match status" value="6"/>
</dbReference>
<dbReference type="PATRIC" id="fig|1291052.5.peg.224"/>
<feature type="compositionally biased region" description="Low complexity" evidence="7">
    <location>
        <begin position="433"/>
        <end position="462"/>
    </location>
</feature>
<feature type="domain" description="Collagen binding" evidence="9">
    <location>
        <begin position="465"/>
        <end position="574"/>
    </location>
</feature>
<dbReference type="InterPro" id="IPR011252">
    <property type="entry name" value="Fibrogen-bd_dom1"/>
</dbReference>
<evidence type="ECO:0000256" key="3">
    <source>
        <dbReference type="ARBA" id="ARBA00022512"/>
    </source>
</evidence>
<evidence type="ECO:0000259" key="11">
    <source>
        <dbReference type="Pfam" id="PF17961"/>
    </source>
</evidence>
<evidence type="ECO:0000256" key="6">
    <source>
        <dbReference type="ARBA" id="ARBA00023088"/>
    </source>
</evidence>
<evidence type="ECO:0000259" key="10">
    <source>
        <dbReference type="Pfam" id="PF17802"/>
    </source>
</evidence>
<feature type="region of interest" description="Disordered" evidence="7">
    <location>
        <begin position="433"/>
        <end position="463"/>
    </location>
</feature>
<dbReference type="Gene3D" id="2.60.40.10">
    <property type="entry name" value="Immunoglobulins"/>
    <property type="match status" value="2"/>
</dbReference>
<reference evidence="12 13" key="1">
    <citation type="journal article" date="2015" name="Genome Announc.">
        <title>Expanding the biotechnology potential of lactobacilli through comparative genomics of 213 strains and associated genera.</title>
        <authorList>
            <person name="Sun Z."/>
            <person name="Harris H.M."/>
            <person name="McCann A."/>
            <person name="Guo C."/>
            <person name="Argimon S."/>
            <person name="Zhang W."/>
            <person name="Yang X."/>
            <person name="Jeffery I.B."/>
            <person name="Cooney J.C."/>
            <person name="Kagawa T.F."/>
            <person name="Liu W."/>
            <person name="Song Y."/>
            <person name="Salvetti E."/>
            <person name="Wrobel A."/>
            <person name="Rasinkangas P."/>
            <person name="Parkhill J."/>
            <person name="Rea M.C."/>
            <person name="O'Sullivan O."/>
            <person name="Ritari J."/>
            <person name="Douillard F.P."/>
            <person name="Paul Ross R."/>
            <person name="Yang R."/>
            <person name="Briner A.E."/>
            <person name="Felis G.E."/>
            <person name="de Vos W.M."/>
            <person name="Barrangou R."/>
            <person name="Klaenhammer T.R."/>
            <person name="Caufield P.W."/>
            <person name="Cui Y."/>
            <person name="Zhang H."/>
            <person name="O'Toole P.W."/>
        </authorList>
    </citation>
    <scope>NUCLEOTIDE SEQUENCE [LARGE SCALE GENOMIC DNA]</scope>
    <source>
        <strain evidence="12 13">DSM 20505</strain>
    </source>
</reference>
<feature type="domain" description="SDR-like Ig" evidence="11">
    <location>
        <begin position="57"/>
        <end position="145"/>
    </location>
</feature>
<comment type="similarity">
    <text evidence="2">Belongs to the serine-aspartate repeat-containing protein (SDr) family.</text>
</comment>
<evidence type="ECO:0000256" key="8">
    <source>
        <dbReference type="SAM" id="Phobius"/>
    </source>
</evidence>
<dbReference type="Pfam" id="PF17802">
    <property type="entry name" value="SpaA"/>
    <property type="match status" value="2"/>
</dbReference>
<sequence length="1187" mass="128384">MVLFIFVQIIAGSAPGRKAGASDAHDISSEQIVSGATTTFFKNNQEIKPDSDGNLSIDSSDLVKVDYTWALPTDHHIQAGDYYTFKLPDSITPQKTDGEYPHGDLTSADGQTYGTFKIADDGTVTLTFNQLAADSDDVTGDFFYTGASLNLKTLGKQNIEIPVSQTTTQKVPVIVTPAKQYMIDKTGQQTSGGKISWTISLNNEGKEMVNPSVQEEMPAGLSFDSISIQEASVNVDGTLSPNGTKLVEGTDFTFNKDTNLITFIGKYNDTKAALSVTFNTVLTDLTQKVDTDFINKAKLNYGDKTEETPPVTSHLNYEPHEVIKKLFEGSSGNTASWKVQYYPGKSSKGITLVDTLDDNQHFDESAQISGFIDAIDGNNNFNTHTWLNPDTDFKVTYPDSKTMEITINVDTDMPVEFSYTSVLNDGVADSKKTVNNTVTDNNGHTTTGHGETGNSNTTGTPNLVKKSTGIVDEANSIDGWQVDINPNHETLSNYWMKDTLPNGLTLESGSMRMKLVDLDTGLTVSSNDYKLSTDESGFKVEFQNNLATTKDHYQLTYNTKYDTSKAGSFTNDVSDSNNDNGHGDFTPPRNTDNKKFSYYPSTKQFSWHITVNTLNKKLQSASVVDPIQSDQVYVPGTVRVFKINTDGNGNVDTAHTYGDEVTDSVRIDEPSTENNQTLTVKLPDGDTSAYMVVLSTKPKSIAHDTTDPANYGGKMYKNTASFDNGGDEEDLPANGDYFQGTGQLISKKGSTDGGSTVNWNITVNNLQAHLRRVVITDISSPNQSVDIGSISIDRAFHSDMPYDQDSLTTSSQASDQDSLTTNSQASDQDSLTTSSQASDNVLNDSLDVSDDESSDTSAYLPNTDKLKLGTDYTVDKQTAPDGTTTTTITFNPNIIIDSTYIVSYQSHVISSNGNGDLINEAKMTAKEIVGTQDTGNVAASGGVAGGSASGKIGSVELTKQDKQSGKKLANAEFNIKSENGLIDRPGTTDADGTLTWSNIPSGTYHITETKAPEGYDINPEYTGEGKTITVDNSKSSDSNPVTKVDMYDSKLGAFKLTKTDVDSGSPLQGAHFALYAKGSDEPLKGYEDIQTDSKGVYETKDLPLGEYTLKETKAPAGYQMNANNSYDFEVKAGQDSSNPVTLTVTNAPATILPHTGGPGTWQWLALGLTALALGFTAWHFRKNWEVM</sequence>
<name>A0A0R1ZHU6_9LACO</name>
<accession>A0A0R1ZHU6</accession>
<dbReference type="GO" id="GO:0005518">
    <property type="term" value="F:collagen binding"/>
    <property type="evidence" value="ECO:0007669"/>
    <property type="project" value="InterPro"/>
</dbReference>
<feature type="domain" description="SpaA-like prealbumin fold" evidence="10">
    <location>
        <begin position="1053"/>
        <end position="1134"/>
    </location>
</feature>
<dbReference type="STRING" id="1291052.FC18_GL000215"/>
<dbReference type="Gene3D" id="2.60.40.1280">
    <property type="match status" value="1"/>
</dbReference>
<keyword evidence="8" id="KW-0812">Transmembrane</keyword>
<organism evidence="12 13">
    <name type="scientific">Lacticaseibacillus sharpeae JCM 1186 = DSM 20505</name>
    <dbReference type="NCBI Taxonomy" id="1291052"/>
    <lineage>
        <taxon>Bacteria</taxon>
        <taxon>Bacillati</taxon>
        <taxon>Bacillota</taxon>
        <taxon>Bacilli</taxon>
        <taxon>Lactobacillales</taxon>
        <taxon>Lactobacillaceae</taxon>
        <taxon>Lacticaseibacillus</taxon>
    </lineage>
</organism>
<dbReference type="InterPro" id="IPR041033">
    <property type="entry name" value="SpaA_PFL_dom_1"/>
</dbReference>
<feature type="transmembrane region" description="Helical" evidence="8">
    <location>
        <begin position="1161"/>
        <end position="1180"/>
    </location>
</feature>
<evidence type="ECO:0000313" key="13">
    <source>
        <dbReference type="Proteomes" id="UP000051679"/>
    </source>
</evidence>
<dbReference type="InterPro" id="IPR013783">
    <property type="entry name" value="Ig-like_fold"/>
</dbReference>
<feature type="region of interest" description="Disordered" evidence="7">
    <location>
        <begin position="801"/>
        <end position="862"/>
    </location>
</feature>
<comment type="subcellular location">
    <subcellularLocation>
        <location evidence="1">Secreted</location>
        <location evidence="1">Cell wall</location>
        <topology evidence="1">Peptidoglycan-anchor</topology>
    </subcellularLocation>
</comment>
<keyword evidence="6" id="KW-0572">Peptidoglycan-anchor</keyword>
<protein>
    <recommendedName>
        <fullName evidence="14">Outer membrane protein</fullName>
    </recommendedName>
</protein>
<evidence type="ECO:0000256" key="7">
    <source>
        <dbReference type="SAM" id="MobiDB-lite"/>
    </source>
</evidence>
<dbReference type="Pfam" id="PF17961">
    <property type="entry name" value="Big_8"/>
    <property type="match status" value="1"/>
</dbReference>
<dbReference type="Proteomes" id="UP000051679">
    <property type="component" value="Unassembled WGS sequence"/>
</dbReference>
<evidence type="ECO:0000313" key="12">
    <source>
        <dbReference type="EMBL" id="KRM54413.1"/>
    </source>
</evidence>
<dbReference type="SUPFAM" id="SSF49478">
    <property type="entry name" value="Cna protein B-type domain"/>
    <property type="match status" value="2"/>
</dbReference>
<feature type="region of interest" description="Disordered" evidence="7">
    <location>
        <begin position="569"/>
        <end position="593"/>
    </location>
</feature>
<feature type="compositionally biased region" description="Polar residues" evidence="7">
    <location>
        <begin position="569"/>
        <end position="580"/>
    </location>
</feature>